<dbReference type="GO" id="GO:0043565">
    <property type="term" value="F:sequence-specific DNA binding"/>
    <property type="evidence" value="ECO:0007669"/>
    <property type="project" value="InterPro"/>
</dbReference>
<evidence type="ECO:0000313" key="6">
    <source>
        <dbReference type="Proteomes" id="UP000186895"/>
    </source>
</evidence>
<dbReference type="eggNOG" id="COG2207">
    <property type="taxonomic scope" value="Bacteria"/>
</dbReference>
<dbReference type="RefSeq" id="WP_076465233.1">
    <property type="nucleotide sequence ID" value="NZ_FTMN01000010.1"/>
</dbReference>
<dbReference type="SMART" id="SM00342">
    <property type="entry name" value="HTH_ARAC"/>
    <property type="match status" value="1"/>
</dbReference>
<organism evidence="5 6">
    <name type="scientific">Marinobacterium stanieri</name>
    <dbReference type="NCBI Taxonomy" id="49186"/>
    <lineage>
        <taxon>Bacteria</taxon>
        <taxon>Pseudomonadati</taxon>
        <taxon>Pseudomonadota</taxon>
        <taxon>Gammaproteobacteria</taxon>
        <taxon>Oceanospirillales</taxon>
        <taxon>Oceanospirillaceae</taxon>
        <taxon>Marinobacterium</taxon>
    </lineage>
</organism>
<dbReference type="PANTHER" id="PTHR46796">
    <property type="entry name" value="HTH-TYPE TRANSCRIPTIONAL ACTIVATOR RHAS-RELATED"/>
    <property type="match status" value="1"/>
</dbReference>
<evidence type="ECO:0000259" key="4">
    <source>
        <dbReference type="PROSITE" id="PS01124"/>
    </source>
</evidence>
<keyword evidence="3" id="KW-0804">Transcription</keyword>
<dbReference type="InterPro" id="IPR009057">
    <property type="entry name" value="Homeodomain-like_sf"/>
</dbReference>
<dbReference type="Proteomes" id="UP000186895">
    <property type="component" value="Unassembled WGS sequence"/>
</dbReference>
<evidence type="ECO:0000256" key="2">
    <source>
        <dbReference type="ARBA" id="ARBA00023125"/>
    </source>
</evidence>
<dbReference type="Gene3D" id="2.60.120.10">
    <property type="entry name" value="Jelly Rolls"/>
    <property type="match status" value="1"/>
</dbReference>
<dbReference type="InterPro" id="IPR018062">
    <property type="entry name" value="HTH_AraC-typ_CS"/>
</dbReference>
<feature type="domain" description="HTH araC/xylS-type" evidence="4">
    <location>
        <begin position="152"/>
        <end position="250"/>
    </location>
</feature>
<keyword evidence="6" id="KW-1185">Reference proteome</keyword>
<dbReference type="InterPro" id="IPR018060">
    <property type="entry name" value="HTH_AraC"/>
</dbReference>
<dbReference type="PROSITE" id="PS00041">
    <property type="entry name" value="HTH_ARAC_FAMILY_1"/>
    <property type="match status" value="1"/>
</dbReference>
<dbReference type="InterPro" id="IPR050204">
    <property type="entry name" value="AraC_XylS_family_regulators"/>
</dbReference>
<dbReference type="Gene3D" id="1.10.10.60">
    <property type="entry name" value="Homeodomain-like"/>
    <property type="match status" value="1"/>
</dbReference>
<proteinExistence type="predicted"/>
<dbReference type="PROSITE" id="PS01124">
    <property type="entry name" value="HTH_ARAC_FAMILY_2"/>
    <property type="match status" value="1"/>
</dbReference>
<evidence type="ECO:0000256" key="3">
    <source>
        <dbReference type="ARBA" id="ARBA00023163"/>
    </source>
</evidence>
<evidence type="ECO:0000313" key="5">
    <source>
        <dbReference type="EMBL" id="SIQ87158.1"/>
    </source>
</evidence>
<dbReference type="PANTHER" id="PTHR46796:SF10">
    <property type="entry name" value="TRANSCRIPTIONAL ACTIVATOR FEAR"/>
    <property type="match status" value="1"/>
</dbReference>
<sequence length="264" mass="30176">MTRSTKVLSLPTRSDKHDHAHHQLVFGLEGDTAFELVGRSREVRIGHGCLVPCATDHIFSGLGDNRIVVMDLPTESHDRLQQEKIDRLFDQASYFQCPPDLQLLLRSLSRELRHNPADTLLQEACSNTLLCALQRQFDQSPMARPQGRLNLELLDDYIDLHIDRRLPVEELAGLFCLASSQFYARFRDQTGMTPNQYVSERRLQAVRQALMHAPDPIAQLASRFGFCNQSALTRAFRQRFDLSPAQFRRQRNGYAPEDTAKDSE</sequence>
<accession>A0A1N6WAT4</accession>
<dbReference type="GO" id="GO:0003700">
    <property type="term" value="F:DNA-binding transcription factor activity"/>
    <property type="evidence" value="ECO:0007669"/>
    <property type="project" value="InterPro"/>
</dbReference>
<evidence type="ECO:0000256" key="1">
    <source>
        <dbReference type="ARBA" id="ARBA00023015"/>
    </source>
</evidence>
<gene>
    <name evidence="5" type="ORF">SAMN05421647_11063</name>
</gene>
<protein>
    <submittedName>
        <fullName evidence="5">Transcriptional regulator, AraC family</fullName>
    </submittedName>
</protein>
<dbReference type="InterPro" id="IPR014710">
    <property type="entry name" value="RmlC-like_jellyroll"/>
</dbReference>
<name>A0A1N6WAT4_9GAMM</name>
<dbReference type="EMBL" id="FTMN01000010">
    <property type="protein sequence ID" value="SIQ87158.1"/>
    <property type="molecule type" value="Genomic_DNA"/>
</dbReference>
<keyword evidence="2" id="KW-0238">DNA-binding</keyword>
<dbReference type="Pfam" id="PF12833">
    <property type="entry name" value="HTH_18"/>
    <property type="match status" value="1"/>
</dbReference>
<keyword evidence="1" id="KW-0805">Transcription regulation</keyword>
<dbReference type="SUPFAM" id="SSF46689">
    <property type="entry name" value="Homeodomain-like"/>
    <property type="match status" value="2"/>
</dbReference>
<dbReference type="AlphaFoldDB" id="A0A1N6WAT4"/>
<dbReference type="STRING" id="49186.SAMN05421647_11063"/>
<reference evidence="6" key="1">
    <citation type="submission" date="2017-01" db="EMBL/GenBank/DDBJ databases">
        <authorList>
            <person name="Varghese N."/>
            <person name="Submissions S."/>
        </authorList>
    </citation>
    <scope>NUCLEOTIDE SEQUENCE [LARGE SCALE GENOMIC DNA]</scope>
    <source>
        <strain evidence="6">DSM 7027</strain>
    </source>
</reference>